<organism evidence="2 3">
    <name type="scientific">Prunus dulcis</name>
    <name type="common">Almond</name>
    <name type="synonym">Amygdalus dulcis</name>
    <dbReference type="NCBI Taxonomy" id="3755"/>
    <lineage>
        <taxon>Eukaryota</taxon>
        <taxon>Viridiplantae</taxon>
        <taxon>Streptophyta</taxon>
        <taxon>Embryophyta</taxon>
        <taxon>Tracheophyta</taxon>
        <taxon>Spermatophyta</taxon>
        <taxon>Magnoliopsida</taxon>
        <taxon>eudicotyledons</taxon>
        <taxon>Gunneridae</taxon>
        <taxon>Pentapetalae</taxon>
        <taxon>rosids</taxon>
        <taxon>fabids</taxon>
        <taxon>Rosales</taxon>
        <taxon>Rosaceae</taxon>
        <taxon>Amygdaloideae</taxon>
        <taxon>Amygdaleae</taxon>
        <taxon>Prunus</taxon>
    </lineage>
</organism>
<accession>A0AAD4VEC1</accession>
<dbReference type="Proteomes" id="UP001054821">
    <property type="component" value="Chromosome 6"/>
</dbReference>
<gene>
    <name evidence="2" type="ORF">L3X38_032415</name>
</gene>
<protein>
    <submittedName>
        <fullName evidence="2">Uncharacterized protein</fullName>
    </submittedName>
</protein>
<evidence type="ECO:0000313" key="3">
    <source>
        <dbReference type="Proteomes" id="UP001054821"/>
    </source>
</evidence>
<keyword evidence="1" id="KW-1133">Transmembrane helix</keyword>
<reference evidence="2 3" key="1">
    <citation type="journal article" date="2022" name="G3 (Bethesda)">
        <title>Whole-genome sequence and methylome profiling of the almond [Prunus dulcis (Mill.) D.A. Webb] cultivar 'Nonpareil'.</title>
        <authorList>
            <person name="D'Amico-Willman K.M."/>
            <person name="Ouma W.Z."/>
            <person name="Meulia T."/>
            <person name="Sideli G.M."/>
            <person name="Gradziel T.M."/>
            <person name="Fresnedo-Ramirez J."/>
        </authorList>
    </citation>
    <scope>NUCLEOTIDE SEQUENCE [LARGE SCALE GENOMIC DNA]</scope>
    <source>
        <strain evidence="2">Clone GOH B32 T37-40</strain>
    </source>
</reference>
<name>A0AAD4VEC1_PRUDU</name>
<sequence length="178" mass="21040">MGDHPGKLLRELPETKTVRAEDTHEDAEEYHTTKCLEEDIDAIYGLEKYSENIEYEEDELAEILLSFPQVIVYMKQDDYNSDPVSENYHSVTGLALNFFQAVSRKEIKQEPAAGATEFKHLLHLLHIFFFCMESHIKEKYHLVLRATWYTCSILAFLFLFYIFYSEMRFLCCWGWTII</sequence>
<evidence type="ECO:0000313" key="2">
    <source>
        <dbReference type="EMBL" id="KAI5323343.1"/>
    </source>
</evidence>
<keyword evidence="1" id="KW-0472">Membrane</keyword>
<dbReference type="EMBL" id="JAJFAZ020000006">
    <property type="protein sequence ID" value="KAI5323343.1"/>
    <property type="molecule type" value="Genomic_DNA"/>
</dbReference>
<keyword evidence="3" id="KW-1185">Reference proteome</keyword>
<dbReference type="AlphaFoldDB" id="A0AAD4VEC1"/>
<keyword evidence="1" id="KW-0812">Transmembrane</keyword>
<comment type="caution">
    <text evidence="2">The sequence shown here is derived from an EMBL/GenBank/DDBJ whole genome shotgun (WGS) entry which is preliminary data.</text>
</comment>
<evidence type="ECO:0000256" key="1">
    <source>
        <dbReference type="SAM" id="Phobius"/>
    </source>
</evidence>
<feature type="transmembrane region" description="Helical" evidence="1">
    <location>
        <begin position="142"/>
        <end position="164"/>
    </location>
</feature>
<proteinExistence type="predicted"/>